<name>A0A5C3MNM6_9AGAM</name>
<feature type="domain" description="DUF6533" evidence="2">
    <location>
        <begin position="21"/>
        <end position="64"/>
    </location>
</feature>
<sequence>MDQAVSAVSEHQARVSQVNKYADFSRLALMFYDMLLNLGREKRLTWDSKFRASSVVYLCVRYPVVAFQVFQVCWTTSTPHCNTIERAAWGIALVPTRITICASFILRVNAVTERNTILVGVLTLIGLLIIGLDLWQDVNASCTQGQNTLSSVLTFISLIVFDITTSIISWRLVRVIHSSSGLHKLSGKSMIWLVMRSGVLYFMVMTGIQLGAVILYFLPQGVYSAVLNDYTILLSSILTARFLLDLRDMAEPESDQSVATEDLNLHPIRFCGRSRDLARVGLSSRVLGTELGWSGILKIISCRRFGSTDRRKLGGRGRVWRGRWMISHGRQGGGCRRTTRLQLIAATR</sequence>
<feature type="transmembrane region" description="Helical" evidence="1">
    <location>
        <begin position="193"/>
        <end position="217"/>
    </location>
</feature>
<feature type="transmembrane region" description="Helical" evidence="1">
    <location>
        <begin position="152"/>
        <end position="173"/>
    </location>
</feature>
<reference evidence="3 4" key="1">
    <citation type="journal article" date="2019" name="Nat. Ecol. Evol.">
        <title>Megaphylogeny resolves global patterns of mushroom evolution.</title>
        <authorList>
            <person name="Varga T."/>
            <person name="Krizsan K."/>
            <person name="Foldi C."/>
            <person name="Dima B."/>
            <person name="Sanchez-Garcia M."/>
            <person name="Sanchez-Ramirez S."/>
            <person name="Szollosi G.J."/>
            <person name="Szarkandi J.G."/>
            <person name="Papp V."/>
            <person name="Albert L."/>
            <person name="Andreopoulos W."/>
            <person name="Angelini C."/>
            <person name="Antonin V."/>
            <person name="Barry K.W."/>
            <person name="Bougher N.L."/>
            <person name="Buchanan P."/>
            <person name="Buyck B."/>
            <person name="Bense V."/>
            <person name="Catcheside P."/>
            <person name="Chovatia M."/>
            <person name="Cooper J."/>
            <person name="Damon W."/>
            <person name="Desjardin D."/>
            <person name="Finy P."/>
            <person name="Geml J."/>
            <person name="Haridas S."/>
            <person name="Hughes K."/>
            <person name="Justo A."/>
            <person name="Karasinski D."/>
            <person name="Kautmanova I."/>
            <person name="Kiss B."/>
            <person name="Kocsube S."/>
            <person name="Kotiranta H."/>
            <person name="LaButti K.M."/>
            <person name="Lechner B.E."/>
            <person name="Liimatainen K."/>
            <person name="Lipzen A."/>
            <person name="Lukacs Z."/>
            <person name="Mihaltcheva S."/>
            <person name="Morgado L.N."/>
            <person name="Niskanen T."/>
            <person name="Noordeloos M.E."/>
            <person name="Ohm R.A."/>
            <person name="Ortiz-Santana B."/>
            <person name="Ovrebo C."/>
            <person name="Racz N."/>
            <person name="Riley R."/>
            <person name="Savchenko A."/>
            <person name="Shiryaev A."/>
            <person name="Soop K."/>
            <person name="Spirin V."/>
            <person name="Szebenyi C."/>
            <person name="Tomsovsky M."/>
            <person name="Tulloss R.E."/>
            <person name="Uehling J."/>
            <person name="Grigoriev I.V."/>
            <person name="Vagvolgyi C."/>
            <person name="Papp T."/>
            <person name="Martin F.M."/>
            <person name="Miettinen O."/>
            <person name="Hibbett D.S."/>
            <person name="Nagy L.G."/>
        </authorList>
    </citation>
    <scope>NUCLEOTIDE SEQUENCE [LARGE SCALE GENOMIC DNA]</scope>
    <source>
        <strain evidence="3 4">OMC1185</strain>
    </source>
</reference>
<keyword evidence="1" id="KW-0812">Transmembrane</keyword>
<proteinExistence type="predicted"/>
<dbReference type="EMBL" id="ML213528">
    <property type="protein sequence ID" value="TFK46600.1"/>
    <property type="molecule type" value="Genomic_DNA"/>
</dbReference>
<feature type="transmembrane region" description="Helical" evidence="1">
    <location>
        <begin position="115"/>
        <end position="132"/>
    </location>
</feature>
<evidence type="ECO:0000313" key="3">
    <source>
        <dbReference type="EMBL" id="TFK46600.1"/>
    </source>
</evidence>
<keyword evidence="1" id="KW-0472">Membrane</keyword>
<dbReference type="AlphaFoldDB" id="A0A5C3MNM6"/>
<evidence type="ECO:0000259" key="2">
    <source>
        <dbReference type="Pfam" id="PF20151"/>
    </source>
</evidence>
<protein>
    <recommendedName>
        <fullName evidence="2">DUF6533 domain-containing protein</fullName>
    </recommendedName>
</protein>
<organism evidence="3 4">
    <name type="scientific">Heliocybe sulcata</name>
    <dbReference type="NCBI Taxonomy" id="5364"/>
    <lineage>
        <taxon>Eukaryota</taxon>
        <taxon>Fungi</taxon>
        <taxon>Dikarya</taxon>
        <taxon>Basidiomycota</taxon>
        <taxon>Agaricomycotina</taxon>
        <taxon>Agaricomycetes</taxon>
        <taxon>Gloeophyllales</taxon>
        <taxon>Gloeophyllaceae</taxon>
        <taxon>Heliocybe</taxon>
    </lineage>
</organism>
<keyword evidence="1" id="KW-1133">Transmembrane helix</keyword>
<dbReference type="Pfam" id="PF20151">
    <property type="entry name" value="DUF6533"/>
    <property type="match status" value="1"/>
</dbReference>
<dbReference type="Proteomes" id="UP000305948">
    <property type="component" value="Unassembled WGS sequence"/>
</dbReference>
<keyword evidence="4" id="KW-1185">Reference proteome</keyword>
<gene>
    <name evidence="3" type="ORF">OE88DRAFT_1667198</name>
</gene>
<dbReference type="OrthoDB" id="3258863at2759"/>
<evidence type="ECO:0000256" key="1">
    <source>
        <dbReference type="SAM" id="Phobius"/>
    </source>
</evidence>
<accession>A0A5C3MNM6</accession>
<evidence type="ECO:0000313" key="4">
    <source>
        <dbReference type="Proteomes" id="UP000305948"/>
    </source>
</evidence>
<feature type="transmembrane region" description="Helical" evidence="1">
    <location>
        <begin position="223"/>
        <end position="244"/>
    </location>
</feature>
<dbReference type="InterPro" id="IPR045340">
    <property type="entry name" value="DUF6533"/>
</dbReference>
<feature type="transmembrane region" description="Helical" evidence="1">
    <location>
        <begin position="87"/>
        <end position="108"/>
    </location>
</feature>